<accession>A0A7K3TJN5</accession>
<evidence type="ECO:0000256" key="7">
    <source>
        <dbReference type="ARBA" id="ARBA00023136"/>
    </source>
</evidence>
<reference evidence="10 11" key="1">
    <citation type="submission" date="2019-10" db="EMBL/GenBank/DDBJ databases">
        <title>Bifidobacterium from non-human primates.</title>
        <authorList>
            <person name="Modesto M."/>
        </authorList>
    </citation>
    <scope>NUCLEOTIDE SEQUENCE [LARGE SCALE GENOMIC DNA]</scope>
    <source>
        <strain evidence="10 11">TREC</strain>
    </source>
</reference>
<keyword evidence="6 8" id="KW-1133">Transmembrane helix</keyword>
<evidence type="ECO:0000256" key="2">
    <source>
        <dbReference type="ARBA" id="ARBA00009142"/>
    </source>
</evidence>
<dbReference type="InterPro" id="IPR002781">
    <property type="entry name" value="TM_pro_TauE-like"/>
</dbReference>
<dbReference type="OrthoDB" id="3782574at2"/>
<keyword evidence="7 8" id="KW-0472">Membrane</keyword>
<dbReference type="InterPro" id="IPR052017">
    <property type="entry name" value="TSUP"/>
</dbReference>
<evidence type="ECO:0000256" key="8">
    <source>
        <dbReference type="RuleBase" id="RU363041"/>
    </source>
</evidence>
<dbReference type="Proteomes" id="UP000469763">
    <property type="component" value="Unassembled WGS sequence"/>
</dbReference>
<proteinExistence type="inferred from homology"/>
<evidence type="ECO:0000256" key="9">
    <source>
        <dbReference type="SAM" id="MobiDB-lite"/>
    </source>
</evidence>
<name>A0A7K3TJN5_9BIFI</name>
<dbReference type="GO" id="GO:0005886">
    <property type="term" value="C:plasma membrane"/>
    <property type="evidence" value="ECO:0007669"/>
    <property type="project" value="UniProtKB-SubCell"/>
</dbReference>
<keyword evidence="5 8" id="KW-0812">Transmembrane</keyword>
<keyword evidence="4 8" id="KW-1003">Cell membrane</keyword>
<feature type="region of interest" description="Disordered" evidence="9">
    <location>
        <begin position="126"/>
        <end position="156"/>
    </location>
</feature>
<evidence type="ECO:0000313" key="11">
    <source>
        <dbReference type="Proteomes" id="UP000469763"/>
    </source>
</evidence>
<feature type="transmembrane region" description="Helical" evidence="8">
    <location>
        <begin position="253"/>
        <end position="271"/>
    </location>
</feature>
<evidence type="ECO:0000256" key="5">
    <source>
        <dbReference type="ARBA" id="ARBA00022692"/>
    </source>
</evidence>
<evidence type="ECO:0000256" key="3">
    <source>
        <dbReference type="ARBA" id="ARBA00022448"/>
    </source>
</evidence>
<gene>
    <name evidence="10" type="ORF">GFD22_10175</name>
</gene>
<comment type="caution">
    <text evidence="10">The sequence shown here is derived from an EMBL/GenBank/DDBJ whole genome shotgun (WGS) entry which is preliminary data.</text>
</comment>
<feature type="transmembrane region" description="Helical" evidence="8">
    <location>
        <begin position="207"/>
        <end position="233"/>
    </location>
</feature>
<sequence length="275" mass="27923">MGIWQFVFLIIAGIAAGFVGYSVGLASLVSFPATLAVGVPPVMSSATNTAGNVGITIGGCLGARPELRARKDLAVIYAVIGLAGGVIGALLLLKLPARFFEYSVPPFIGLSALLILVKPKKPGAKDAAPKENAASAPDGTSASAVPAPAPSKRDPGRSPIMLAAMSLLSIYSGYFGAGSGTATLAVLSVGKVGPYAQINALKTIGCGFGNISATIVFIATGVIHWPAMIALFIGSTIGSRLAPAVVRRVPENIMRGFACAAGLVLAVYLGFRYYG</sequence>
<feature type="transmembrane region" description="Helical" evidence="8">
    <location>
        <begin position="160"/>
        <end position="187"/>
    </location>
</feature>
<dbReference type="PANTHER" id="PTHR30269:SF0">
    <property type="entry name" value="MEMBRANE TRANSPORTER PROTEIN YFCA-RELATED"/>
    <property type="match status" value="1"/>
</dbReference>
<keyword evidence="3" id="KW-0813">Transport</keyword>
<evidence type="ECO:0000256" key="6">
    <source>
        <dbReference type="ARBA" id="ARBA00022989"/>
    </source>
</evidence>
<comment type="subcellular location">
    <subcellularLocation>
        <location evidence="1 8">Cell membrane</location>
        <topology evidence="1 8">Multi-pass membrane protein</topology>
    </subcellularLocation>
</comment>
<organism evidence="10 11">
    <name type="scientific">Bifidobacterium avesanii</name>
    <dbReference type="NCBI Taxonomy" id="1798157"/>
    <lineage>
        <taxon>Bacteria</taxon>
        <taxon>Bacillati</taxon>
        <taxon>Actinomycetota</taxon>
        <taxon>Actinomycetes</taxon>
        <taxon>Bifidobacteriales</taxon>
        <taxon>Bifidobacteriaceae</taxon>
        <taxon>Bifidobacterium</taxon>
    </lineage>
</organism>
<dbReference type="AlphaFoldDB" id="A0A7K3TJN5"/>
<dbReference type="PANTHER" id="PTHR30269">
    <property type="entry name" value="TRANSMEMBRANE PROTEIN YFCA"/>
    <property type="match status" value="1"/>
</dbReference>
<feature type="transmembrane region" description="Helical" evidence="8">
    <location>
        <begin position="6"/>
        <end position="29"/>
    </location>
</feature>
<dbReference type="RefSeq" id="WP_152351253.1">
    <property type="nucleotide sequence ID" value="NZ_WBSN01000032.1"/>
</dbReference>
<evidence type="ECO:0000313" key="10">
    <source>
        <dbReference type="EMBL" id="NEG79325.1"/>
    </source>
</evidence>
<feature type="transmembrane region" description="Helical" evidence="8">
    <location>
        <begin position="74"/>
        <end position="93"/>
    </location>
</feature>
<keyword evidence="11" id="KW-1185">Reference proteome</keyword>
<protein>
    <recommendedName>
        <fullName evidence="8">Probable membrane transporter protein</fullName>
    </recommendedName>
</protein>
<comment type="similarity">
    <text evidence="2 8">Belongs to the 4-toluene sulfonate uptake permease (TSUP) (TC 2.A.102) family.</text>
</comment>
<evidence type="ECO:0000256" key="1">
    <source>
        <dbReference type="ARBA" id="ARBA00004651"/>
    </source>
</evidence>
<dbReference type="Pfam" id="PF01925">
    <property type="entry name" value="TauE"/>
    <property type="match status" value="1"/>
</dbReference>
<evidence type="ECO:0000256" key="4">
    <source>
        <dbReference type="ARBA" id="ARBA00022475"/>
    </source>
</evidence>
<dbReference type="EMBL" id="WHZY01000023">
    <property type="protein sequence ID" value="NEG79325.1"/>
    <property type="molecule type" value="Genomic_DNA"/>
</dbReference>